<accession>A0A1H0CFI4</accession>
<keyword evidence="3 7" id="KW-0812">Transmembrane</keyword>
<comment type="subcellular location">
    <subcellularLocation>
        <location evidence="1">Membrane</location>
        <topology evidence="1">Multi-pass membrane protein</topology>
    </subcellularLocation>
</comment>
<dbReference type="SUPFAM" id="SSF144091">
    <property type="entry name" value="Rhomboid-like"/>
    <property type="match status" value="1"/>
</dbReference>
<dbReference type="FunFam" id="1.20.1540.10:FF:000027">
    <property type="entry name" value="Rhomboid family intramembrane serine protease"/>
    <property type="match status" value="1"/>
</dbReference>
<reference evidence="9 10" key="1">
    <citation type="submission" date="2016-10" db="EMBL/GenBank/DDBJ databases">
        <authorList>
            <person name="de Groot N.N."/>
        </authorList>
    </citation>
    <scope>NUCLEOTIDE SEQUENCE [LARGE SCALE GENOMIC DNA]</scope>
    <source>
        <strain evidence="9 10">DSM 15269</strain>
    </source>
</reference>
<protein>
    <submittedName>
        <fullName evidence="9">Membrane associated serine protease, rhomboid family</fullName>
    </submittedName>
</protein>
<dbReference type="InterPro" id="IPR022764">
    <property type="entry name" value="Peptidase_S54_rhomboid_dom"/>
</dbReference>
<dbReference type="GO" id="GO:0004252">
    <property type="term" value="F:serine-type endopeptidase activity"/>
    <property type="evidence" value="ECO:0007669"/>
    <property type="project" value="InterPro"/>
</dbReference>
<dbReference type="Gene3D" id="1.20.1540.10">
    <property type="entry name" value="Rhomboid-like"/>
    <property type="match status" value="1"/>
</dbReference>
<dbReference type="InterPro" id="IPR035952">
    <property type="entry name" value="Rhomboid-like_sf"/>
</dbReference>
<dbReference type="STRING" id="206665.SAMN04488516_10328"/>
<dbReference type="GO" id="GO:0016020">
    <property type="term" value="C:membrane"/>
    <property type="evidence" value="ECO:0007669"/>
    <property type="project" value="UniProtKB-SubCell"/>
</dbReference>
<organism evidence="9 10">
    <name type="scientific">Desulfonauticus submarinus</name>
    <dbReference type="NCBI Taxonomy" id="206665"/>
    <lineage>
        <taxon>Bacteria</taxon>
        <taxon>Pseudomonadati</taxon>
        <taxon>Thermodesulfobacteriota</taxon>
        <taxon>Desulfovibrionia</taxon>
        <taxon>Desulfovibrionales</taxon>
        <taxon>Desulfonauticaceae</taxon>
        <taxon>Desulfonauticus</taxon>
    </lineage>
</organism>
<dbReference type="AlphaFoldDB" id="A0A1H0CFI4"/>
<evidence type="ECO:0000259" key="8">
    <source>
        <dbReference type="Pfam" id="PF01694"/>
    </source>
</evidence>
<proteinExistence type="inferred from homology"/>
<gene>
    <name evidence="9" type="ORF">SAMN04488516_10328</name>
</gene>
<evidence type="ECO:0000313" key="9">
    <source>
        <dbReference type="EMBL" id="SDN56551.1"/>
    </source>
</evidence>
<evidence type="ECO:0000313" key="10">
    <source>
        <dbReference type="Proteomes" id="UP000199602"/>
    </source>
</evidence>
<dbReference type="OrthoDB" id="9813074at2"/>
<evidence type="ECO:0000256" key="4">
    <source>
        <dbReference type="ARBA" id="ARBA00022801"/>
    </source>
</evidence>
<dbReference type="EMBL" id="FNIN01000003">
    <property type="protein sequence ID" value="SDN56551.1"/>
    <property type="molecule type" value="Genomic_DNA"/>
</dbReference>
<keyword evidence="4" id="KW-0378">Hydrolase</keyword>
<feature type="transmembrane region" description="Helical" evidence="7">
    <location>
        <begin position="12"/>
        <end position="30"/>
    </location>
</feature>
<dbReference type="Proteomes" id="UP000199602">
    <property type="component" value="Unassembled WGS sequence"/>
</dbReference>
<name>A0A1H0CFI4_9BACT</name>
<feature type="transmembrane region" description="Helical" evidence="7">
    <location>
        <begin position="76"/>
        <end position="96"/>
    </location>
</feature>
<keyword evidence="9" id="KW-0645">Protease</keyword>
<keyword evidence="5 7" id="KW-1133">Transmembrane helix</keyword>
<sequence>MIPLKDSIPHRETPFVNYFIIALNCLVFLYETSLSPAELETLFHNFGLVPARYTHPVWAMFTGLSPHNYLPFFTNIFLHGGWFHLISNMWALFIFGDNVEDRLGHKRYLLFYLLCGIGANLCHFMLNADSTLPTVGASGAISGIMGAYLILFPFSRIITLIPIFFLPYFIEIPAFFYLIAWFFMQVFSGVFSLANPYASSNIAFFAHIGGFIIGIVLLPLFKNKNYRTWYPDEIYFNV</sequence>
<feature type="transmembrane region" description="Helical" evidence="7">
    <location>
        <begin position="132"/>
        <end position="151"/>
    </location>
</feature>
<evidence type="ECO:0000256" key="7">
    <source>
        <dbReference type="SAM" id="Phobius"/>
    </source>
</evidence>
<feature type="transmembrane region" description="Helical" evidence="7">
    <location>
        <begin position="108"/>
        <end position="126"/>
    </location>
</feature>
<evidence type="ECO:0000256" key="3">
    <source>
        <dbReference type="ARBA" id="ARBA00022692"/>
    </source>
</evidence>
<feature type="transmembrane region" description="Helical" evidence="7">
    <location>
        <begin position="163"/>
        <end position="184"/>
    </location>
</feature>
<dbReference type="Pfam" id="PF01694">
    <property type="entry name" value="Rhomboid"/>
    <property type="match status" value="1"/>
</dbReference>
<dbReference type="InterPro" id="IPR050925">
    <property type="entry name" value="Rhomboid_protease_S54"/>
</dbReference>
<dbReference type="GO" id="GO:0006508">
    <property type="term" value="P:proteolysis"/>
    <property type="evidence" value="ECO:0007669"/>
    <property type="project" value="UniProtKB-KW"/>
</dbReference>
<dbReference type="RefSeq" id="WP_092064055.1">
    <property type="nucleotide sequence ID" value="NZ_FNIN01000003.1"/>
</dbReference>
<keyword evidence="10" id="KW-1185">Reference proteome</keyword>
<evidence type="ECO:0000256" key="6">
    <source>
        <dbReference type="ARBA" id="ARBA00023136"/>
    </source>
</evidence>
<feature type="domain" description="Peptidase S54 rhomboid" evidence="8">
    <location>
        <begin position="69"/>
        <end position="220"/>
    </location>
</feature>
<dbReference type="PANTHER" id="PTHR43731">
    <property type="entry name" value="RHOMBOID PROTEASE"/>
    <property type="match status" value="1"/>
</dbReference>
<evidence type="ECO:0000256" key="5">
    <source>
        <dbReference type="ARBA" id="ARBA00022989"/>
    </source>
</evidence>
<comment type="similarity">
    <text evidence="2">Belongs to the peptidase S54 family.</text>
</comment>
<evidence type="ECO:0000256" key="1">
    <source>
        <dbReference type="ARBA" id="ARBA00004141"/>
    </source>
</evidence>
<keyword evidence="6 7" id="KW-0472">Membrane</keyword>
<feature type="transmembrane region" description="Helical" evidence="7">
    <location>
        <begin position="204"/>
        <end position="221"/>
    </location>
</feature>
<evidence type="ECO:0000256" key="2">
    <source>
        <dbReference type="ARBA" id="ARBA00009045"/>
    </source>
</evidence>
<dbReference type="PANTHER" id="PTHR43731:SF14">
    <property type="entry name" value="PRESENILIN-ASSOCIATED RHOMBOID-LIKE PROTEIN, MITOCHONDRIAL"/>
    <property type="match status" value="1"/>
</dbReference>